<comment type="similarity">
    <text evidence="8">Belongs to the binding-protein-dependent transport system permease family.</text>
</comment>
<feature type="transmembrane region" description="Helical" evidence="8">
    <location>
        <begin position="232"/>
        <end position="258"/>
    </location>
</feature>
<dbReference type="Pfam" id="PF00528">
    <property type="entry name" value="BPD_transp_1"/>
    <property type="match status" value="1"/>
</dbReference>
<keyword evidence="7 8" id="KW-0472">Membrane</keyword>
<feature type="transmembrane region" description="Helical" evidence="8">
    <location>
        <begin position="293"/>
        <end position="312"/>
    </location>
</feature>
<organism evidence="10 11">
    <name type="scientific">Brevundimonas kwangchunensis</name>
    <dbReference type="NCBI Taxonomy" id="322163"/>
    <lineage>
        <taxon>Bacteria</taxon>
        <taxon>Pseudomonadati</taxon>
        <taxon>Pseudomonadota</taxon>
        <taxon>Alphaproteobacteria</taxon>
        <taxon>Caulobacterales</taxon>
        <taxon>Caulobacteraceae</taxon>
        <taxon>Brevundimonas</taxon>
    </lineage>
</organism>
<keyword evidence="3" id="KW-1003">Cell membrane</keyword>
<dbReference type="Proteomes" id="UP001501352">
    <property type="component" value="Unassembled WGS sequence"/>
</dbReference>
<dbReference type="InterPro" id="IPR035906">
    <property type="entry name" value="MetI-like_sf"/>
</dbReference>
<accession>A0ABP3S4J0</accession>
<keyword evidence="4" id="KW-0997">Cell inner membrane</keyword>
<dbReference type="PROSITE" id="PS50928">
    <property type="entry name" value="ABC_TM1"/>
    <property type="match status" value="2"/>
</dbReference>
<dbReference type="RefSeq" id="WP_343793983.1">
    <property type="nucleotide sequence ID" value="NZ_BAAAGA010000005.1"/>
</dbReference>
<evidence type="ECO:0000256" key="2">
    <source>
        <dbReference type="ARBA" id="ARBA00022448"/>
    </source>
</evidence>
<dbReference type="PANTHER" id="PTHR43357:SF3">
    <property type="entry name" value="FE(3+)-TRANSPORT SYSTEM PERMEASE PROTEIN FBPB 2"/>
    <property type="match status" value="1"/>
</dbReference>
<name>A0ABP3S4J0_9CAUL</name>
<reference evidence="11" key="1">
    <citation type="journal article" date="2019" name="Int. J. Syst. Evol. Microbiol.">
        <title>The Global Catalogue of Microorganisms (GCM) 10K type strain sequencing project: providing services to taxonomists for standard genome sequencing and annotation.</title>
        <authorList>
            <consortium name="The Broad Institute Genomics Platform"/>
            <consortium name="The Broad Institute Genome Sequencing Center for Infectious Disease"/>
            <person name="Wu L."/>
            <person name="Ma J."/>
        </authorList>
    </citation>
    <scope>NUCLEOTIDE SEQUENCE [LARGE SCALE GENOMIC DNA]</scope>
    <source>
        <strain evidence="11">JCM 12928</strain>
    </source>
</reference>
<feature type="transmembrane region" description="Helical" evidence="8">
    <location>
        <begin position="332"/>
        <end position="353"/>
    </location>
</feature>
<dbReference type="CDD" id="cd06261">
    <property type="entry name" value="TM_PBP2"/>
    <property type="match status" value="1"/>
</dbReference>
<sequence>MALSSILTKGRGGALSPLPLIGALAALVAILPLVNVVAVAFSGETADIAAGDLIRYALTSAGLAALVALITGVAGTLAAWLVVMHRFPGRSVFAWALALPFAMPAFAVAYAYADLLDVGGDLQMALRASGIELSWLNIRSLPGAAFVLSCAFYPYVYLAMRAAFVNLPVQALETARTLGCTPRQAFLRVAVPMARPALAAGVALAVMETLADFGTVQFLAVQTLTTGVVRAWFVYGSVASAAQFALPLLGAAALLLWVERASRSRKSYGAAGGRWRPLPVTDLTGAKAWSATAFCLGLIALGLLVPAGWLAWSSFGLTPDWPRLMTAARNSLGLGIGGALLTVGLATALALAAKRMPLAARMASLGYSTPGAVMAIGLLLPAGWLWSVSPGGSANVVAGVAILLYAYAARLMAAALEPVDAGLSRVTPSMVQAARSLGAGETGAALRVQLPIAAPALFTAGLVVLVDVLKELPATLILRPFNFDTLAVIADNYARDERLANAGWPSLMLVALALPAVIWLSRRVAHARPGSP</sequence>
<keyword evidence="5 8" id="KW-0812">Transmembrane</keyword>
<feature type="transmembrane region" description="Helical" evidence="8">
    <location>
        <begin position="92"/>
        <end position="113"/>
    </location>
</feature>
<feature type="transmembrane region" description="Helical" evidence="8">
    <location>
        <begin position="133"/>
        <end position="156"/>
    </location>
</feature>
<feature type="transmembrane region" description="Helical" evidence="8">
    <location>
        <begin position="61"/>
        <end position="83"/>
    </location>
</feature>
<comment type="subcellular location">
    <subcellularLocation>
        <location evidence="1">Cell inner membrane</location>
        <topology evidence="1">Multi-pass membrane protein</topology>
    </subcellularLocation>
    <subcellularLocation>
        <location evidence="8">Cell membrane</location>
        <topology evidence="8">Multi-pass membrane protein</topology>
    </subcellularLocation>
</comment>
<evidence type="ECO:0000256" key="1">
    <source>
        <dbReference type="ARBA" id="ARBA00004429"/>
    </source>
</evidence>
<feature type="transmembrane region" description="Helical" evidence="8">
    <location>
        <begin position="20"/>
        <end position="41"/>
    </location>
</feature>
<keyword evidence="2 8" id="KW-0813">Transport</keyword>
<gene>
    <name evidence="10" type="ORF">GCM10009422_23480</name>
</gene>
<feature type="transmembrane region" description="Helical" evidence="8">
    <location>
        <begin position="365"/>
        <end position="386"/>
    </location>
</feature>
<evidence type="ECO:0000256" key="4">
    <source>
        <dbReference type="ARBA" id="ARBA00022519"/>
    </source>
</evidence>
<evidence type="ECO:0000313" key="11">
    <source>
        <dbReference type="Proteomes" id="UP001501352"/>
    </source>
</evidence>
<dbReference type="InterPro" id="IPR000515">
    <property type="entry name" value="MetI-like"/>
</dbReference>
<dbReference type="SUPFAM" id="SSF161098">
    <property type="entry name" value="MetI-like"/>
    <property type="match status" value="2"/>
</dbReference>
<evidence type="ECO:0000256" key="6">
    <source>
        <dbReference type="ARBA" id="ARBA00022989"/>
    </source>
</evidence>
<evidence type="ECO:0000256" key="7">
    <source>
        <dbReference type="ARBA" id="ARBA00023136"/>
    </source>
</evidence>
<dbReference type="Gene3D" id="1.10.3720.10">
    <property type="entry name" value="MetI-like"/>
    <property type="match status" value="2"/>
</dbReference>
<comment type="caution">
    <text evidence="10">The sequence shown here is derived from an EMBL/GenBank/DDBJ whole genome shotgun (WGS) entry which is preliminary data.</text>
</comment>
<keyword evidence="6 8" id="KW-1133">Transmembrane helix</keyword>
<feature type="transmembrane region" description="Helical" evidence="8">
    <location>
        <begin position="502"/>
        <end position="520"/>
    </location>
</feature>
<keyword evidence="11" id="KW-1185">Reference proteome</keyword>
<evidence type="ECO:0000256" key="8">
    <source>
        <dbReference type="RuleBase" id="RU363032"/>
    </source>
</evidence>
<evidence type="ECO:0000256" key="5">
    <source>
        <dbReference type="ARBA" id="ARBA00022692"/>
    </source>
</evidence>
<protein>
    <submittedName>
        <fullName evidence="10">Iron ABC transporter permease</fullName>
    </submittedName>
</protein>
<dbReference type="PANTHER" id="PTHR43357">
    <property type="entry name" value="INNER MEMBRANE ABC TRANSPORTER PERMEASE PROTEIN YDCV"/>
    <property type="match status" value="1"/>
</dbReference>
<feature type="transmembrane region" description="Helical" evidence="8">
    <location>
        <begin position="392"/>
        <end position="408"/>
    </location>
</feature>
<evidence type="ECO:0000256" key="3">
    <source>
        <dbReference type="ARBA" id="ARBA00022475"/>
    </source>
</evidence>
<proteinExistence type="inferred from homology"/>
<evidence type="ECO:0000259" key="9">
    <source>
        <dbReference type="PROSITE" id="PS50928"/>
    </source>
</evidence>
<feature type="domain" description="ABC transmembrane type-1" evidence="9">
    <location>
        <begin position="328"/>
        <end position="525"/>
    </location>
</feature>
<feature type="domain" description="ABC transmembrane type-1" evidence="9">
    <location>
        <begin position="57"/>
        <end position="257"/>
    </location>
</feature>
<evidence type="ECO:0000313" key="10">
    <source>
        <dbReference type="EMBL" id="GAA0626048.1"/>
    </source>
</evidence>
<dbReference type="EMBL" id="BAAAGA010000005">
    <property type="protein sequence ID" value="GAA0626048.1"/>
    <property type="molecule type" value="Genomic_DNA"/>
</dbReference>